<name>A0A448YSF3_BRENA</name>
<dbReference type="GO" id="GO:0046872">
    <property type="term" value="F:metal ion binding"/>
    <property type="evidence" value="ECO:0007669"/>
    <property type="project" value="UniProtKB-KW"/>
</dbReference>
<evidence type="ECO:0000256" key="3">
    <source>
        <dbReference type="ARBA" id="ARBA00022833"/>
    </source>
</evidence>
<evidence type="ECO:0000313" key="7">
    <source>
        <dbReference type="Proteomes" id="UP000290900"/>
    </source>
</evidence>
<protein>
    <recommendedName>
        <fullName evidence="4">Peptide:N-glycanase 1</fullName>
    </recommendedName>
</protein>
<feature type="domain" description="Transglutaminase-like" evidence="5">
    <location>
        <begin position="173"/>
        <end position="228"/>
    </location>
</feature>
<dbReference type="FunCoup" id="A0A448YSF3">
    <property type="interactions" value="98"/>
</dbReference>
<keyword evidence="2" id="KW-0479">Metal-binding</keyword>
<evidence type="ECO:0000259" key="5">
    <source>
        <dbReference type="SMART" id="SM00460"/>
    </source>
</evidence>
<organism evidence="6 7">
    <name type="scientific">Brettanomyces naardenensis</name>
    <name type="common">Yeast</name>
    <dbReference type="NCBI Taxonomy" id="13370"/>
    <lineage>
        <taxon>Eukaryota</taxon>
        <taxon>Fungi</taxon>
        <taxon>Dikarya</taxon>
        <taxon>Ascomycota</taxon>
        <taxon>Saccharomycotina</taxon>
        <taxon>Pichiomycetes</taxon>
        <taxon>Pichiales</taxon>
        <taxon>Pichiaceae</taxon>
        <taxon>Brettanomyces</taxon>
    </lineage>
</organism>
<reference evidence="6 7" key="1">
    <citation type="submission" date="2018-12" db="EMBL/GenBank/DDBJ databases">
        <authorList>
            <person name="Tiukova I."/>
            <person name="Dainat J."/>
        </authorList>
    </citation>
    <scope>NUCLEOTIDE SEQUENCE [LARGE SCALE GENOMIC DNA]</scope>
</reference>
<dbReference type="InterPro" id="IPR050883">
    <property type="entry name" value="PNGase"/>
</dbReference>
<dbReference type="InterPro" id="IPR038765">
    <property type="entry name" value="Papain-like_cys_pep_sf"/>
</dbReference>
<dbReference type="GO" id="GO:0000224">
    <property type="term" value="F:peptide-N4-(N-acetyl-beta-glucosaminyl)asparagine amidase activity"/>
    <property type="evidence" value="ECO:0007669"/>
    <property type="project" value="TreeGrafter"/>
</dbReference>
<dbReference type="GO" id="GO:0005829">
    <property type="term" value="C:cytosol"/>
    <property type="evidence" value="ECO:0007669"/>
    <property type="project" value="TreeGrafter"/>
</dbReference>
<dbReference type="Proteomes" id="UP000290900">
    <property type="component" value="Unassembled WGS sequence"/>
</dbReference>
<comment type="similarity">
    <text evidence="1">Belongs to the transglutaminase-like superfamily. PNGase family.</text>
</comment>
<dbReference type="STRING" id="13370.A0A448YSF3"/>
<evidence type="ECO:0000313" key="6">
    <source>
        <dbReference type="EMBL" id="VEU23820.1"/>
    </source>
</evidence>
<dbReference type="Gene3D" id="2.20.25.10">
    <property type="match status" value="1"/>
</dbReference>
<dbReference type="PANTHER" id="PTHR12143">
    <property type="entry name" value="PEPTIDE N-GLYCANASE PNGASE -RELATED"/>
    <property type="match status" value="1"/>
</dbReference>
<evidence type="ECO:0000256" key="2">
    <source>
        <dbReference type="ARBA" id="ARBA00022723"/>
    </source>
</evidence>
<evidence type="ECO:0000256" key="1">
    <source>
        <dbReference type="ARBA" id="ARBA00009390"/>
    </source>
</evidence>
<keyword evidence="3" id="KW-0862">Zinc</keyword>
<accession>A0A448YSF3</accession>
<dbReference type="OrthoDB" id="409136at2759"/>
<dbReference type="EMBL" id="CAACVR010000056">
    <property type="protein sequence ID" value="VEU23820.1"/>
    <property type="molecule type" value="Genomic_DNA"/>
</dbReference>
<dbReference type="SUPFAM" id="SSF54001">
    <property type="entry name" value="Cysteine proteinases"/>
    <property type="match status" value="1"/>
</dbReference>
<evidence type="ECO:0000256" key="4">
    <source>
        <dbReference type="ARBA" id="ARBA00032858"/>
    </source>
</evidence>
<dbReference type="SMART" id="SM00460">
    <property type="entry name" value="TGc"/>
    <property type="match status" value="1"/>
</dbReference>
<dbReference type="InterPro" id="IPR002931">
    <property type="entry name" value="Transglutaminase-like"/>
</dbReference>
<dbReference type="InParanoid" id="A0A448YSF3"/>
<dbReference type="Pfam" id="PF01841">
    <property type="entry name" value="Transglut_core"/>
    <property type="match status" value="1"/>
</dbReference>
<keyword evidence="7" id="KW-1185">Reference proteome</keyword>
<sequence length="352" mass="41104">MTTISELAGQLKKRYSTVRRQSINSLLSTLGKDNNLRKLMTDDAFAKKITSLLSLMKVYQDPSSQSEALDIILASPVYSRLDEEESKTNNDDYTDRLVKQLLKWFKEEFFTWVNKPDCPKCGNTDQNTIQQVTPWRPYKKEHFEGNAGVIERYRCEVCNHTIEFPRYNNPSTLLKTRSGRCGEWDNCFILLLKSLGLKVRYLWNMEDHVWCEYYSTNLDRWVHLDCCENSFDNPLLYNRGWAKKMSYIFAISDYYIRDVTDKYIDKDLERTIPRDKMSEDNLAKLLALLDLSMLSKIQDPDLLLEVSSDLIHDYRTMKGTSAKLSSSRTQEIMIPRQSGSVQWTSQRGENGH</sequence>
<dbReference type="Gene3D" id="3.10.620.30">
    <property type="match status" value="1"/>
</dbReference>
<dbReference type="PANTHER" id="PTHR12143:SF19">
    <property type="entry name" value="PEPTIDE-N(4)-(N-ACETYL-BETA-GLUCOSAMINYL)ASPARAGINE AMIDASE"/>
    <property type="match status" value="1"/>
</dbReference>
<gene>
    <name evidence="6" type="ORF">BRENAR_LOCUS4549</name>
</gene>
<dbReference type="AlphaFoldDB" id="A0A448YSF3"/>
<proteinExistence type="inferred from homology"/>
<dbReference type="GO" id="GO:0006516">
    <property type="term" value="P:glycoprotein catabolic process"/>
    <property type="evidence" value="ECO:0007669"/>
    <property type="project" value="TreeGrafter"/>
</dbReference>
<dbReference type="GO" id="GO:0005634">
    <property type="term" value="C:nucleus"/>
    <property type="evidence" value="ECO:0007669"/>
    <property type="project" value="TreeGrafter"/>
</dbReference>